<evidence type="ECO:0000313" key="8">
    <source>
        <dbReference type="EMBL" id="KAK7505860.1"/>
    </source>
</evidence>
<evidence type="ECO:0000256" key="3">
    <source>
        <dbReference type="ARBA" id="ARBA00022989"/>
    </source>
</evidence>
<dbReference type="GO" id="GO:0016020">
    <property type="term" value="C:membrane"/>
    <property type="evidence" value="ECO:0007669"/>
    <property type="project" value="UniProtKB-SubCell"/>
</dbReference>
<organism evidence="8 9">
    <name type="scientific">Batillaria attramentaria</name>
    <dbReference type="NCBI Taxonomy" id="370345"/>
    <lineage>
        <taxon>Eukaryota</taxon>
        <taxon>Metazoa</taxon>
        <taxon>Spiralia</taxon>
        <taxon>Lophotrochozoa</taxon>
        <taxon>Mollusca</taxon>
        <taxon>Gastropoda</taxon>
        <taxon>Caenogastropoda</taxon>
        <taxon>Sorbeoconcha</taxon>
        <taxon>Cerithioidea</taxon>
        <taxon>Batillariidae</taxon>
        <taxon>Batillaria</taxon>
    </lineage>
</organism>
<dbReference type="InterPro" id="IPR000337">
    <property type="entry name" value="GPCR_3"/>
</dbReference>
<accession>A0ABD0M2R0</accession>
<keyword evidence="2 6" id="KW-0812">Transmembrane</keyword>
<evidence type="ECO:0000256" key="5">
    <source>
        <dbReference type="ARBA" id="ARBA00023180"/>
    </source>
</evidence>
<feature type="transmembrane region" description="Helical" evidence="6">
    <location>
        <begin position="118"/>
        <end position="140"/>
    </location>
</feature>
<reference evidence="8 9" key="1">
    <citation type="journal article" date="2023" name="Sci. Data">
        <title>Genome assembly of the Korean intertidal mud-creeper Batillaria attramentaria.</title>
        <authorList>
            <person name="Patra A.K."/>
            <person name="Ho P.T."/>
            <person name="Jun S."/>
            <person name="Lee S.J."/>
            <person name="Kim Y."/>
            <person name="Won Y.J."/>
        </authorList>
    </citation>
    <scope>NUCLEOTIDE SEQUENCE [LARGE SCALE GENOMIC DNA]</scope>
    <source>
        <strain evidence="8">Wonlab-2016</strain>
    </source>
</reference>
<dbReference type="EMBL" id="JACVVK020000009">
    <property type="protein sequence ID" value="KAK7505860.1"/>
    <property type="molecule type" value="Genomic_DNA"/>
</dbReference>
<dbReference type="InterPro" id="IPR050726">
    <property type="entry name" value="mGluR"/>
</dbReference>
<sequence>TTDGGGREEGVDGERGYVSVVTVTISTALEPPRAELRQPVVTEKFVERLCRLPLGGVVVALAYNVLLVLVCTVLAFKTRRLPDNYNESRYIAFCVDTTLLVWLTFVPAYFLATLAAHKVLVLALALLLNSSVHLSCLFIPRLYALYRAVRGVATPGDKPQFGSYGQIPLRTSSAAAICSANNARHAMSGESVEAAGHVSSTDVTGINMNGESSSDVTDSVAHVTDGSVAPHHSDESARGGGGCDVKGGTSARVEFYIPDSCVPSADSALDLCAVEHSRTTPELSNDVSDTKTKCSVQRLFSPRSASGRVGLDEINHSQCSTRVSQEREYCETAIT</sequence>
<keyword evidence="3 6" id="KW-1133">Transmembrane helix</keyword>
<feature type="domain" description="G-protein coupled receptors family 3 profile" evidence="7">
    <location>
        <begin position="18"/>
        <end position="145"/>
    </location>
</feature>
<feature type="transmembrane region" description="Helical" evidence="6">
    <location>
        <begin position="88"/>
        <end position="112"/>
    </location>
</feature>
<dbReference type="InterPro" id="IPR017978">
    <property type="entry name" value="GPCR_3_C"/>
</dbReference>
<protein>
    <recommendedName>
        <fullName evidence="7">G-protein coupled receptors family 3 profile domain-containing protein</fullName>
    </recommendedName>
</protein>
<evidence type="ECO:0000256" key="4">
    <source>
        <dbReference type="ARBA" id="ARBA00023136"/>
    </source>
</evidence>
<feature type="transmembrane region" description="Helical" evidence="6">
    <location>
        <begin position="54"/>
        <end position="76"/>
    </location>
</feature>
<comment type="caution">
    <text evidence="8">The sequence shown here is derived from an EMBL/GenBank/DDBJ whole genome shotgun (WGS) entry which is preliminary data.</text>
</comment>
<dbReference type="Proteomes" id="UP001519460">
    <property type="component" value="Unassembled WGS sequence"/>
</dbReference>
<evidence type="ECO:0000313" key="9">
    <source>
        <dbReference type="Proteomes" id="UP001519460"/>
    </source>
</evidence>
<keyword evidence="9" id="KW-1185">Reference proteome</keyword>
<keyword evidence="4 6" id="KW-0472">Membrane</keyword>
<feature type="non-terminal residue" evidence="8">
    <location>
        <position position="1"/>
    </location>
</feature>
<dbReference type="PRINTS" id="PR00248">
    <property type="entry name" value="GPCRMGR"/>
</dbReference>
<evidence type="ECO:0000256" key="6">
    <source>
        <dbReference type="SAM" id="Phobius"/>
    </source>
</evidence>
<dbReference type="Pfam" id="PF00003">
    <property type="entry name" value="7tm_3"/>
    <property type="match status" value="1"/>
</dbReference>
<dbReference type="PROSITE" id="PS50259">
    <property type="entry name" value="G_PROTEIN_RECEP_F3_4"/>
    <property type="match status" value="1"/>
</dbReference>
<proteinExistence type="predicted"/>
<keyword evidence="5" id="KW-0325">Glycoprotein</keyword>
<evidence type="ECO:0000256" key="1">
    <source>
        <dbReference type="ARBA" id="ARBA00004141"/>
    </source>
</evidence>
<gene>
    <name evidence="8" type="ORF">BaRGS_00003131</name>
</gene>
<name>A0ABD0M2R0_9CAEN</name>
<dbReference type="AlphaFoldDB" id="A0ABD0M2R0"/>
<evidence type="ECO:0000259" key="7">
    <source>
        <dbReference type="PROSITE" id="PS50259"/>
    </source>
</evidence>
<comment type="subcellular location">
    <subcellularLocation>
        <location evidence="1">Membrane</location>
        <topology evidence="1">Multi-pass membrane protein</topology>
    </subcellularLocation>
</comment>
<evidence type="ECO:0000256" key="2">
    <source>
        <dbReference type="ARBA" id="ARBA00022692"/>
    </source>
</evidence>
<dbReference type="PANTHER" id="PTHR24060">
    <property type="entry name" value="METABOTROPIC GLUTAMATE RECEPTOR"/>
    <property type="match status" value="1"/>
</dbReference>